<keyword evidence="10" id="KW-1185">Reference proteome</keyword>
<evidence type="ECO:0000256" key="3">
    <source>
        <dbReference type="ARBA" id="ARBA00004613"/>
    </source>
</evidence>
<dbReference type="GO" id="GO:0009279">
    <property type="term" value="C:cell outer membrane"/>
    <property type="evidence" value="ECO:0007669"/>
    <property type="project" value="UniProtKB-SubCell"/>
</dbReference>
<dbReference type="RefSeq" id="WP_207334500.1">
    <property type="nucleotide sequence ID" value="NZ_JAFMYU010000003.1"/>
</dbReference>
<evidence type="ECO:0000256" key="6">
    <source>
        <dbReference type="ARBA" id="ARBA00023136"/>
    </source>
</evidence>
<feature type="signal peptide" evidence="8">
    <location>
        <begin position="1"/>
        <end position="19"/>
    </location>
</feature>
<keyword evidence="5 8" id="KW-0732">Signal</keyword>
<dbReference type="NCBIfam" id="NF041518">
    <property type="entry name" value="choice_anch_Q"/>
    <property type="match status" value="1"/>
</dbReference>
<dbReference type="PANTHER" id="PTHR11319">
    <property type="entry name" value="G PROTEIN-COUPLED RECEPTOR-RELATED"/>
    <property type="match status" value="1"/>
</dbReference>
<gene>
    <name evidence="9" type="ORF">J2I48_06030</name>
</gene>
<evidence type="ECO:0000256" key="4">
    <source>
        <dbReference type="ARBA" id="ARBA00022525"/>
    </source>
</evidence>
<dbReference type="InterPro" id="IPR059226">
    <property type="entry name" value="Choice_anch_Q_dom"/>
</dbReference>
<dbReference type="InterPro" id="IPR003368">
    <property type="entry name" value="POMP_repeat"/>
</dbReference>
<keyword evidence="6" id="KW-0472">Membrane</keyword>
<evidence type="ECO:0000256" key="1">
    <source>
        <dbReference type="ARBA" id="ARBA00004196"/>
    </source>
</evidence>
<sequence length="517" mass="54679">MPTFPQLLFCLFLSLSALSQPIIRVTTSGAGDRTGSSWANALSGTALAGSVASATPGTQFWVAAGTYKPTTTGDRMASFSIASGVQVYGGFVGSESALNERIAGTNETTFSGDIYNTPYTSTDNSVHVMSVQNASQLIILNSITVFGGHISGFDYGSSGAGLYINQSAPLSLSLSVINCNFIGNQIENWMSGGGAIIAKVDNYASVNLSITGSYFSGNKAGFGGAYAPYQDNGGSVSTLIDNCLFINNEGLYAGGAIDQSYSSADPLNTLTIKRCKFISNNGTYKGGAISLGYNQTRVSECIFSSNGVSNYGYGGGAISGSGAANSIFTNCIFSKNIANYGGALYSTSDNSVTKLIFRNCTFFNNQAYIAGGAFYAIFFTGTQPSPFLFNRNDTILENCIVWQNTAPDSPVYKDQYWISFESDRIKNSFLPTYSDLQESYPGIGNISVEPAFIDPYSNNYRLLANSPAINTGDPIITALPTSDYAGQPRVQNGRVDMGAYESACLPAPCIPITAVRK</sequence>
<feature type="chain" id="PRO_5036798946" description="Right handed beta helix domain-containing protein" evidence="8">
    <location>
        <begin position="20"/>
        <end position="517"/>
    </location>
</feature>
<dbReference type="PANTHER" id="PTHR11319:SF35">
    <property type="entry name" value="OUTER MEMBRANE PROTEIN PMPC-RELATED"/>
    <property type="match status" value="1"/>
</dbReference>
<organism evidence="9 10">
    <name type="scientific">Fibrella aquatilis</name>
    <dbReference type="NCBI Taxonomy" id="2817059"/>
    <lineage>
        <taxon>Bacteria</taxon>
        <taxon>Pseudomonadati</taxon>
        <taxon>Bacteroidota</taxon>
        <taxon>Cytophagia</taxon>
        <taxon>Cytophagales</taxon>
        <taxon>Spirosomataceae</taxon>
        <taxon>Fibrella</taxon>
    </lineage>
</organism>
<dbReference type="InterPro" id="IPR011050">
    <property type="entry name" value="Pectin_lyase_fold/virulence"/>
</dbReference>
<reference evidence="9 10" key="1">
    <citation type="submission" date="2021-03" db="EMBL/GenBank/DDBJ databases">
        <title>Fibrella sp. HMF5036 genome sequencing and assembly.</title>
        <authorList>
            <person name="Kang H."/>
            <person name="Kim H."/>
            <person name="Bae S."/>
            <person name="Joh K."/>
        </authorList>
    </citation>
    <scope>NUCLEOTIDE SEQUENCE [LARGE SCALE GENOMIC DNA]</scope>
    <source>
        <strain evidence="9 10">HMF5036</strain>
    </source>
</reference>
<dbReference type="Proteomes" id="UP000664795">
    <property type="component" value="Unassembled WGS sequence"/>
</dbReference>
<evidence type="ECO:0000256" key="5">
    <source>
        <dbReference type="ARBA" id="ARBA00022729"/>
    </source>
</evidence>
<evidence type="ECO:0008006" key="11">
    <source>
        <dbReference type="Google" id="ProtNLM"/>
    </source>
</evidence>
<evidence type="ECO:0000313" key="9">
    <source>
        <dbReference type="EMBL" id="MBO0930543.1"/>
    </source>
</evidence>
<dbReference type="Pfam" id="PF02415">
    <property type="entry name" value="Chlam_PMP"/>
    <property type="match status" value="1"/>
</dbReference>
<accession>A0A939G676</accession>
<evidence type="ECO:0000313" key="10">
    <source>
        <dbReference type="Proteomes" id="UP000664795"/>
    </source>
</evidence>
<dbReference type="AlphaFoldDB" id="A0A939G676"/>
<dbReference type="EMBL" id="JAFMYU010000003">
    <property type="protein sequence ID" value="MBO0930543.1"/>
    <property type="molecule type" value="Genomic_DNA"/>
</dbReference>
<evidence type="ECO:0000256" key="8">
    <source>
        <dbReference type="SAM" id="SignalP"/>
    </source>
</evidence>
<keyword evidence="7" id="KW-0998">Cell outer membrane</keyword>
<name>A0A939G676_9BACT</name>
<comment type="caution">
    <text evidence="9">The sequence shown here is derived from an EMBL/GenBank/DDBJ whole genome shotgun (WGS) entry which is preliminary data.</text>
</comment>
<protein>
    <recommendedName>
        <fullName evidence="11">Right handed beta helix domain-containing protein</fullName>
    </recommendedName>
</protein>
<keyword evidence="4" id="KW-0964">Secreted</keyword>
<comment type="subcellular location">
    <subcellularLocation>
        <location evidence="1">Cell envelope</location>
    </subcellularLocation>
    <subcellularLocation>
        <location evidence="2">Cell outer membrane</location>
    </subcellularLocation>
    <subcellularLocation>
        <location evidence="3">Secreted</location>
    </subcellularLocation>
</comment>
<dbReference type="GO" id="GO:0005576">
    <property type="term" value="C:extracellular region"/>
    <property type="evidence" value="ECO:0007669"/>
    <property type="project" value="UniProtKB-SubCell"/>
</dbReference>
<dbReference type="SUPFAM" id="SSF51126">
    <property type="entry name" value="Pectin lyase-like"/>
    <property type="match status" value="1"/>
</dbReference>
<dbReference type="InterPro" id="IPR012334">
    <property type="entry name" value="Pectin_lyas_fold"/>
</dbReference>
<dbReference type="Gene3D" id="2.160.20.10">
    <property type="entry name" value="Single-stranded right-handed beta-helix, Pectin lyase-like"/>
    <property type="match status" value="1"/>
</dbReference>
<evidence type="ECO:0000256" key="7">
    <source>
        <dbReference type="ARBA" id="ARBA00023237"/>
    </source>
</evidence>
<proteinExistence type="predicted"/>
<evidence type="ECO:0000256" key="2">
    <source>
        <dbReference type="ARBA" id="ARBA00004442"/>
    </source>
</evidence>